<evidence type="ECO:0000256" key="1">
    <source>
        <dbReference type="ARBA" id="ARBA00000085"/>
    </source>
</evidence>
<feature type="domain" description="Histidine kinase" evidence="7">
    <location>
        <begin position="1"/>
        <end position="106"/>
    </location>
</feature>
<sequence length="106" mass="10752">MLGSAGVRTALDELLKNSVEHGGSAVDVGVYVSPDAVELRVSDDGPGIPAHERDVVTGDAEITSLTHGSGLGLWVVEAVAASHGATLTFADREDGGAVVSLTFPRA</sequence>
<dbReference type="GO" id="GO:0005524">
    <property type="term" value="F:ATP binding"/>
    <property type="evidence" value="ECO:0007669"/>
    <property type="project" value="UniProtKB-KW"/>
</dbReference>
<dbReference type="PROSITE" id="PS50109">
    <property type="entry name" value="HIS_KIN"/>
    <property type="match status" value="1"/>
</dbReference>
<evidence type="ECO:0000259" key="7">
    <source>
        <dbReference type="PROSITE" id="PS50109"/>
    </source>
</evidence>
<dbReference type="Proteomes" id="UP001257060">
    <property type="component" value="Unassembled WGS sequence"/>
</dbReference>
<evidence type="ECO:0000256" key="2">
    <source>
        <dbReference type="ARBA" id="ARBA00012438"/>
    </source>
</evidence>
<dbReference type="CDD" id="cd00075">
    <property type="entry name" value="HATPase"/>
    <property type="match status" value="1"/>
</dbReference>
<dbReference type="Gene3D" id="3.30.565.10">
    <property type="entry name" value="Histidine kinase-like ATPase, C-terminal domain"/>
    <property type="match status" value="1"/>
</dbReference>
<dbReference type="SMART" id="SM00387">
    <property type="entry name" value="HATPase_c"/>
    <property type="match status" value="1"/>
</dbReference>
<dbReference type="EMBL" id="JAMQOP010000001">
    <property type="protein sequence ID" value="MDS0297627.1"/>
    <property type="molecule type" value="Genomic_DNA"/>
</dbReference>
<dbReference type="InterPro" id="IPR050980">
    <property type="entry name" value="2C_sensor_his_kinase"/>
</dbReference>
<dbReference type="SUPFAM" id="SSF55874">
    <property type="entry name" value="ATPase domain of HSP90 chaperone/DNA topoisomerase II/histidine kinase"/>
    <property type="match status" value="1"/>
</dbReference>
<keyword evidence="5" id="KW-0418">Kinase</keyword>
<evidence type="ECO:0000256" key="3">
    <source>
        <dbReference type="ARBA" id="ARBA00022679"/>
    </source>
</evidence>
<evidence type="ECO:0000256" key="5">
    <source>
        <dbReference type="ARBA" id="ARBA00022777"/>
    </source>
</evidence>
<accession>A0ABU2G9Y6</accession>
<dbReference type="InterPro" id="IPR003594">
    <property type="entry name" value="HATPase_dom"/>
</dbReference>
<dbReference type="InterPro" id="IPR004358">
    <property type="entry name" value="Sig_transdc_His_kin-like_C"/>
</dbReference>
<gene>
    <name evidence="8" type="ORF">NDI76_02590</name>
</gene>
<dbReference type="Pfam" id="PF02518">
    <property type="entry name" value="HATPase_c"/>
    <property type="match status" value="1"/>
</dbReference>
<dbReference type="InterPro" id="IPR005467">
    <property type="entry name" value="His_kinase_dom"/>
</dbReference>
<keyword evidence="9" id="KW-1185">Reference proteome</keyword>
<dbReference type="RefSeq" id="WP_310922449.1">
    <property type="nucleotide sequence ID" value="NZ_JAMQOP010000001.1"/>
</dbReference>
<reference evidence="8 9" key="1">
    <citation type="submission" date="2022-06" db="EMBL/GenBank/DDBJ databases">
        <title>Halogeometricum sp. a new haloarchaeum isolate from saline soil.</title>
        <authorList>
            <person name="Strakova D."/>
            <person name="Galisteo C."/>
            <person name="Sanchez-Porro C."/>
            <person name="Ventosa A."/>
        </authorList>
    </citation>
    <scope>NUCLEOTIDE SEQUENCE [LARGE SCALE GENOMIC DNA]</scope>
    <source>
        <strain evidence="8 9">S1BR25-6</strain>
    </source>
</reference>
<proteinExistence type="predicted"/>
<protein>
    <recommendedName>
        <fullName evidence="2">histidine kinase</fullName>
        <ecNumber evidence="2">2.7.13.3</ecNumber>
    </recommendedName>
</protein>
<keyword evidence="3" id="KW-0808">Transferase</keyword>
<dbReference type="EC" id="2.7.13.3" evidence="2"/>
<dbReference type="InterPro" id="IPR036890">
    <property type="entry name" value="HATPase_C_sf"/>
</dbReference>
<dbReference type="PANTHER" id="PTHR44936:SF10">
    <property type="entry name" value="SENSOR PROTEIN RSTB"/>
    <property type="match status" value="1"/>
</dbReference>
<dbReference type="PANTHER" id="PTHR44936">
    <property type="entry name" value="SENSOR PROTEIN CREC"/>
    <property type="match status" value="1"/>
</dbReference>
<evidence type="ECO:0000313" key="9">
    <source>
        <dbReference type="Proteomes" id="UP001257060"/>
    </source>
</evidence>
<dbReference type="PRINTS" id="PR00344">
    <property type="entry name" value="BCTRLSENSOR"/>
</dbReference>
<comment type="caution">
    <text evidence="8">The sequence shown here is derived from an EMBL/GenBank/DDBJ whole genome shotgun (WGS) entry which is preliminary data.</text>
</comment>
<organism evidence="8 9">
    <name type="scientific">Halogeometricum salsisoli</name>
    <dbReference type="NCBI Taxonomy" id="2950536"/>
    <lineage>
        <taxon>Archaea</taxon>
        <taxon>Methanobacteriati</taxon>
        <taxon>Methanobacteriota</taxon>
        <taxon>Stenosarchaea group</taxon>
        <taxon>Halobacteria</taxon>
        <taxon>Halobacteriales</taxon>
        <taxon>Haloferacaceae</taxon>
        <taxon>Halogeometricum</taxon>
    </lineage>
</organism>
<name>A0ABU2G9Y6_9EURY</name>
<evidence type="ECO:0000256" key="6">
    <source>
        <dbReference type="ARBA" id="ARBA00022840"/>
    </source>
</evidence>
<evidence type="ECO:0000313" key="8">
    <source>
        <dbReference type="EMBL" id="MDS0297627.1"/>
    </source>
</evidence>
<comment type="catalytic activity">
    <reaction evidence="1">
        <text>ATP + protein L-histidine = ADP + protein N-phospho-L-histidine.</text>
        <dbReference type="EC" id="2.7.13.3"/>
    </reaction>
</comment>
<evidence type="ECO:0000256" key="4">
    <source>
        <dbReference type="ARBA" id="ARBA00022741"/>
    </source>
</evidence>
<keyword evidence="4" id="KW-0547">Nucleotide-binding</keyword>
<keyword evidence="6 8" id="KW-0067">ATP-binding</keyword>